<evidence type="ECO:0000313" key="1">
    <source>
        <dbReference type="EMBL" id="ADB38310.1"/>
    </source>
</evidence>
<organism evidence="1 2">
    <name type="scientific">Spirosoma linguale (strain ATCC 33905 / DSM 74 / LMG 10896 / Claus 1)</name>
    <dbReference type="NCBI Taxonomy" id="504472"/>
    <lineage>
        <taxon>Bacteria</taxon>
        <taxon>Pseudomonadati</taxon>
        <taxon>Bacteroidota</taxon>
        <taxon>Cytophagia</taxon>
        <taxon>Cytophagales</taxon>
        <taxon>Cytophagaceae</taxon>
        <taxon>Spirosoma</taxon>
    </lineage>
</organism>
<accession>D2QEQ8</accession>
<evidence type="ECO:0000313" key="2">
    <source>
        <dbReference type="Proteomes" id="UP000002028"/>
    </source>
</evidence>
<dbReference type="HOGENOM" id="CLU_1944170_0_0_10"/>
<sequence length="130" mass="14993">MVALDFDGTCVTHEFPKMGKDCPHAVEVLKKIVAHGAGLVLFTMRSGDYLDDAVRWFAEREIPLYGIQMNPTQHIWTDSNKCYAHLYIDDAALGCPLIYDSQFAKRPFVDWVAVDRLLMKHDWYMEPIEK</sequence>
<keyword evidence="2" id="KW-1185">Reference proteome</keyword>
<protein>
    <submittedName>
        <fullName evidence="1">Uncharacterized protein</fullName>
    </submittedName>
</protein>
<dbReference type="EMBL" id="CP001769">
    <property type="protein sequence ID" value="ADB38310.1"/>
    <property type="molecule type" value="Genomic_DNA"/>
</dbReference>
<gene>
    <name evidence="1" type="ordered locus">Slin_2289</name>
</gene>
<dbReference type="InterPro" id="IPR036412">
    <property type="entry name" value="HAD-like_sf"/>
</dbReference>
<reference evidence="1 2" key="1">
    <citation type="journal article" date="2010" name="Stand. Genomic Sci.">
        <title>Complete genome sequence of Spirosoma linguale type strain (1).</title>
        <authorList>
            <person name="Lail K."/>
            <person name="Sikorski J."/>
            <person name="Saunders E."/>
            <person name="Lapidus A."/>
            <person name="Glavina Del Rio T."/>
            <person name="Copeland A."/>
            <person name="Tice H."/>
            <person name="Cheng J.-F."/>
            <person name="Lucas S."/>
            <person name="Nolan M."/>
            <person name="Bruce D."/>
            <person name="Goodwin L."/>
            <person name="Pitluck S."/>
            <person name="Ivanova N."/>
            <person name="Mavromatis K."/>
            <person name="Ovchinnikova G."/>
            <person name="Pati A."/>
            <person name="Chen A."/>
            <person name="Palaniappan K."/>
            <person name="Land M."/>
            <person name="Hauser L."/>
            <person name="Chang Y.-J."/>
            <person name="Jeffries C.D."/>
            <person name="Chain P."/>
            <person name="Brettin T."/>
            <person name="Detter J.C."/>
            <person name="Schuetze A."/>
            <person name="Rohde M."/>
            <person name="Tindall B.J."/>
            <person name="Goeker M."/>
            <person name="Bristow J."/>
            <person name="Eisen J.A."/>
            <person name="Markowitz V."/>
            <person name="Hugenholtz P."/>
            <person name="Kyrpides N.C."/>
            <person name="Klenk H.-P."/>
            <person name="Chen F."/>
        </authorList>
    </citation>
    <scope>NUCLEOTIDE SEQUENCE [LARGE SCALE GENOMIC DNA]</scope>
    <source>
        <strain evidence="2">ATCC 33905 / DSM 74 / LMG 10896 / Claus 1</strain>
    </source>
</reference>
<dbReference type="STRING" id="504472.Slin_2289"/>
<dbReference type="Proteomes" id="UP000002028">
    <property type="component" value="Chromosome"/>
</dbReference>
<proteinExistence type="predicted"/>
<dbReference type="KEGG" id="sli:Slin_2289"/>
<dbReference type="SUPFAM" id="SSF56784">
    <property type="entry name" value="HAD-like"/>
    <property type="match status" value="1"/>
</dbReference>
<dbReference type="eggNOG" id="COG0561">
    <property type="taxonomic scope" value="Bacteria"/>
</dbReference>
<dbReference type="AlphaFoldDB" id="D2QEQ8"/>
<dbReference type="InterPro" id="IPR023214">
    <property type="entry name" value="HAD_sf"/>
</dbReference>
<dbReference type="Gene3D" id="3.40.50.1000">
    <property type="entry name" value="HAD superfamily/HAD-like"/>
    <property type="match status" value="1"/>
</dbReference>
<name>D2QEQ8_SPILD</name>